<protein>
    <submittedName>
        <fullName evidence="2">ParA-like ATPase</fullName>
    </submittedName>
</protein>
<reference evidence="2" key="1">
    <citation type="submission" date="2022-11" db="EMBL/GenBank/DDBJ databases">
        <title>Candidatus Alkanophaga archaea from heated hydrothermal vent sediment oxidize petroleum alkanes.</title>
        <authorList>
            <person name="Zehnle H."/>
            <person name="Laso-Perez R."/>
            <person name="Lipp J."/>
            <person name="Teske A."/>
            <person name="Wegener G."/>
        </authorList>
    </citation>
    <scope>NUCLEOTIDE SEQUENCE</scope>
    <source>
        <strain evidence="2">MCA70</strain>
    </source>
</reference>
<evidence type="ECO:0000313" key="2">
    <source>
        <dbReference type="EMBL" id="MDF2953975.1"/>
    </source>
</evidence>
<dbReference type="Gene3D" id="3.40.50.300">
    <property type="entry name" value="P-loop containing nucleotide triphosphate hydrolases"/>
    <property type="match status" value="1"/>
</dbReference>
<dbReference type="InterPro" id="IPR025669">
    <property type="entry name" value="AAA_dom"/>
</dbReference>
<dbReference type="PANTHER" id="PTHR13696:SF52">
    <property type="entry name" value="PARA FAMILY PROTEIN CT_582"/>
    <property type="match status" value="1"/>
</dbReference>
<name>A0AAE3P589_9BACT</name>
<feature type="domain" description="AAA" evidence="1">
    <location>
        <begin position="4"/>
        <end position="171"/>
    </location>
</feature>
<dbReference type="Proteomes" id="UP001144110">
    <property type="component" value="Unassembled WGS sequence"/>
</dbReference>
<proteinExistence type="predicted"/>
<dbReference type="PANTHER" id="PTHR13696">
    <property type="entry name" value="P-LOOP CONTAINING NUCLEOSIDE TRIPHOSPHATE HYDROLASE"/>
    <property type="match status" value="1"/>
</dbReference>
<dbReference type="InterPro" id="IPR027417">
    <property type="entry name" value="P-loop_NTPase"/>
</dbReference>
<dbReference type="EMBL" id="JAPHEG010000005">
    <property type="protein sequence ID" value="MDF2953975.1"/>
    <property type="molecule type" value="Genomic_DNA"/>
</dbReference>
<sequence>MSVRIITFANKKGGSGKTTTVVNLAAALGNKGKKCLVVDLDPQCHATLISGLNPYSPLKGAGSLFNNYHIENLIKTPSHKLFDIIPSFHKDNSYILYGSELKYKDIFSEISSKYDFILIDTPPGREDILTFCLSVSTELMVPMPLQFLAMEGLAQLLGLLYTISEKYNPNIILSGIIPVMVDMRTKHANAILKELKDTFGNDVIKRGIRIDIKISEAAWHQLPIILYAPRSKAAYDFHMLAEELLLGV</sequence>
<accession>A0AAE3P589</accession>
<dbReference type="InterPro" id="IPR050678">
    <property type="entry name" value="DNA_Partitioning_ATPase"/>
</dbReference>
<dbReference type="AlphaFoldDB" id="A0AAE3P589"/>
<evidence type="ECO:0000259" key="1">
    <source>
        <dbReference type="Pfam" id="PF13614"/>
    </source>
</evidence>
<gene>
    <name evidence="2" type="ORF">OD816_001220</name>
</gene>
<dbReference type="SUPFAM" id="SSF52540">
    <property type="entry name" value="P-loop containing nucleoside triphosphate hydrolases"/>
    <property type="match status" value="1"/>
</dbReference>
<dbReference type="CDD" id="cd02042">
    <property type="entry name" value="ParAB_family"/>
    <property type="match status" value="1"/>
</dbReference>
<evidence type="ECO:0000313" key="3">
    <source>
        <dbReference type="Proteomes" id="UP001144110"/>
    </source>
</evidence>
<dbReference type="Pfam" id="PF13614">
    <property type="entry name" value="AAA_31"/>
    <property type="match status" value="1"/>
</dbReference>
<organism evidence="2 3">
    <name type="scientific">Candidatus Thermodesulfobacterium syntrophicum</name>
    <dbReference type="NCBI Taxonomy" id="3060442"/>
    <lineage>
        <taxon>Bacteria</taxon>
        <taxon>Pseudomonadati</taxon>
        <taxon>Thermodesulfobacteriota</taxon>
        <taxon>Thermodesulfobacteria</taxon>
        <taxon>Thermodesulfobacteriales</taxon>
        <taxon>Thermodesulfobacteriaceae</taxon>
        <taxon>Thermodesulfobacterium</taxon>
    </lineage>
</organism>
<comment type="caution">
    <text evidence="2">The sequence shown here is derived from an EMBL/GenBank/DDBJ whole genome shotgun (WGS) entry which is preliminary data.</text>
</comment>